<dbReference type="InterPro" id="IPR029787">
    <property type="entry name" value="Nucleotide_cyclase"/>
</dbReference>
<evidence type="ECO:0000313" key="5">
    <source>
        <dbReference type="Proteomes" id="UP001499979"/>
    </source>
</evidence>
<evidence type="ECO:0000256" key="2">
    <source>
        <dbReference type="SAM" id="Phobius"/>
    </source>
</evidence>
<comment type="caution">
    <text evidence="4">The sequence shown here is derived from an EMBL/GenBank/DDBJ whole genome shotgun (WGS) entry which is preliminary data.</text>
</comment>
<name>A0ABP4F483_9ACTN</name>
<dbReference type="SUPFAM" id="SSF55073">
    <property type="entry name" value="Nucleotide cyclase"/>
    <property type="match status" value="1"/>
</dbReference>
<dbReference type="InterPro" id="IPR050697">
    <property type="entry name" value="Adenylyl/Guanylyl_Cyclase_3/4"/>
</dbReference>
<feature type="transmembrane region" description="Helical" evidence="2">
    <location>
        <begin position="6"/>
        <end position="25"/>
    </location>
</feature>
<dbReference type="PANTHER" id="PTHR43081">
    <property type="entry name" value="ADENYLATE CYCLASE, TERMINAL-DIFFERENTIATION SPECIFIC-RELATED"/>
    <property type="match status" value="1"/>
</dbReference>
<sequence>MPVELAAIVGLTGLLTLTLLALVVSRLQLRRARGRVAALESELVGSTGSRSRRVTGMAVKAVVETATRVREGGISGLLVSSIEDITRWVTEDRATILRNAAPDGTVTIFFSDVEDSTIHNERLGDDEWVRLLGDHDRIVREQIRRHRGHVVKTQGDGFMVVFREPVDGVRAAIDIQRRLDSLTASELRHTQVKDRIGLHVGAVVARGGDYFGRNVAMAARVAGHAAGGQVVVSDDLRRCLGEVADSESEFDLKPGPRTDLKGLSGVHQLWWVRCA</sequence>
<evidence type="ECO:0000313" key="4">
    <source>
        <dbReference type="EMBL" id="GAA1149334.1"/>
    </source>
</evidence>
<feature type="domain" description="Guanylate cyclase" evidence="3">
    <location>
        <begin position="107"/>
        <end position="222"/>
    </location>
</feature>
<gene>
    <name evidence="4" type="ORF">GCM10009606_30090</name>
</gene>
<protein>
    <recommendedName>
        <fullName evidence="3">Guanylate cyclase domain-containing protein</fullName>
    </recommendedName>
</protein>
<keyword evidence="2" id="KW-0472">Membrane</keyword>
<keyword evidence="2" id="KW-1133">Transmembrane helix</keyword>
<dbReference type="Gene3D" id="3.30.70.1230">
    <property type="entry name" value="Nucleotide cyclase"/>
    <property type="match status" value="1"/>
</dbReference>
<keyword evidence="5" id="KW-1185">Reference proteome</keyword>
<dbReference type="PANTHER" id="PTHR43081:SF1">
    <property type="entry name" value="ADENYLATE CYCLASE, TERMINAL-DIFFERENTIATION SPECIFIC"/>
    <property type="match status" value="1"/>
</dbReference>
<reference evidence="5" key="1">
    <citation type="journal article" date="2019" name="Int. J. Syst. Evol. Microbiol.">
        <title>The Global Catalogue of Microorganisms (GCM) 10K type strain sequencing project: providing services to taxonomists for standard genome sequencing and annotation.</title>
        <authorList>
            <consortium name="The Broad Institute Genomics Platform"/>
            <consortium name="The Broad Institute Genome Sequencing Center for Infectious Disease"/>
            <person name="Wu L."/>
            <person name="Ma J."/>
        </authorList>
    </citation>
    <scope>NUCLEOTIDE SEQUENCE [LARGE SCALE GENOMIC DNA]</scope>
    <source>
        <strain evidence="5">JCM 11813</strain>
    </source>
</reference>
<dbReference type="PROSITE" id="PS50125">
    <property type="entry name" value="GUANYLATE_CYCLASE_2"/>
    <property type="match status" value="1"/>
</dbReference>
<dbReference type="Pfam" id="PF00211">
    <property type="entry name" value="Guanylate_cyc"/>
    <property type="match status" value="1"/>
</dbReference>
<proteinExistence type="inferred from homology"/>
<dbReference type="Proteomes" id="UP001499979">
    <property type="component" value="Unassembled WGS sequence"/>
</dbReference>
<keyword evidence="2" id="KW-0812">Transmembrane</keyword>
<dbReference type="CDD" id="cd07302">
    <property type="entry name" value="CHD"/>
    <property type="match status" value="1"/>
</dbReference>
<dbReference type="EMBL" id="BAAAJE010000015">
    <property type="protein sequence ID" value="GAA1149334.1"/>
    <property type="molecule type" value="Genomic_DNA"/>
</dbReference>
<organism evidence="4 5">
    <name type="scientific">Nocardioides aquiterrae</name>
    <dbReference type="NCBI Taxonomy" id="203799"/>
    <lineage>
        <taxon>Bacteria</taxon>
        <taxon>Bacillati</taxon>
        <taxon>Actinomycetota</taxon>
        <taxon>Actinomycetes</taxon>
        <taxon>Propionibacteriales</taxon>
        <taxon>Nocardioidaceae</taxon>
        <taxon>Nocardioides</taxon>
    </lineage>
</organism>
<dbReference type="InterPro" id="IPR001054">
    <property type="entry name" value="A/G_cyclase"/>
</dbReference>
<comment type="similarity">
    <text evidence="1">Belongs to the adenylyl cyclase class-3 family.</text>
</comment>
<dbReference type="SMART" id="SM00044">
    <property type="entry name" value="CYCc"/>
    <property type="match status" value="1"/>
</dbReference>
<evidence type="ECO:0000259" key="3">
    <source>
        <dbReference type="PROSITE" id="PS50125"/>
    </source>
</evidence>
<evidence type="ECO:0000256" key="1">
    <source>
        <dbReference type="ARBA" id="ARBA00005381"/>
    </source>
</evidence>
<accession>A0ABP4F483</accession>